<keyword evidence="2" id="KW-1185">Reference proteome</keyword>
<organism evidence="1 2">
    <name type="scientific">Desulfovibrio subterraneus</name>
    <dbReference type="NCBI Taxonomy" id="2718620"/>
    <lineage>
        <taxon>Bacteria</taxon>
        <taxon>Pseudomonadati</taxon>
        <taxon>Thermodesulfobacteriota</taxon>
        <taxon>Desulfovibrionia</taxon>
        <taxon>Desulfovibrionales</taxon>
        <taxon>Desulfovibrionaceae</taxon>
        <taxon>Desulfovibrio</taxon>
    </lineage>
</organism>
<proteinExistence type="predicted"/>
<evidence type="ECO:0000313" key="2">
    <source>
        <dbReference type="Proteomes" id="UP000503840"/>
    </source>
</evidence>
<sequence length="69" mass="7774">MIACLLKKQDRLNPPSRITCRLEALHFHGGTNYTQRPAGARQGESRGGLAEECQWLSAMKEQYSHQSSE</sequence>
<gene>
    <name evidence="1" type="ORF">DSM101010T_13880</name>
</gene>
<name>A0A7J0BH02_9BACT</name>
<evidence type="ECO:0000313" key="1">
    <source>
        <dbReference type="EMBL" id="GFM33023.1"/>
    </source>
</evidence>
<reference evidence="1 2" key="1">
    <citation type="submission" date="2020-05" db="EMBL/GenBank/DDBJ databases">
        <title>Draft genome sequence of Desulfovibrio sp. strain HN2T.</title>
        <authorList>
            <person name="Ueno A."/>
            <person name="Tamazawa S."/>
            <person name="Tamamura S."/>
            <person name="Murakami T."/>
            <person name="Kiyama T."/>
            <person name="Inomata H."/>
            <person name="Amano Y."/>
            <person name="Miyakawa K."/>
            <person name="Tamaki H."/>
            <person name="Naganuma T."/>
            <person name="Kaneko K."/>
        </authorList>
    </citation>
    <scope>NUCLEOTIDE SEQUENCE [LARGE SCALE GENOMIC DNA]</scope>
    <source>
        <strain evidence="1 2">HN2</strain>
    </source>
</reference>
<comment type="caution">
    <text evidence="1">The sequence shown here is derived from an EMBL/GenBank/DDBJ whole genome shotgun (WGS) entry which is preliminary data.</text>
</comment>
<dbReference type="AlphaFoldDB" id="A0A7J0BH02"/>
<accession>A0A7J0BH02</accession>
<dbReference type="EMBL" id="BLVO01000013">
    <property type="protein sequence ID" value="GFM33023.1"/>
    <property type="molecule type" value="Genomic_DNA"/>
</dbReference>
<protein>
    <submittedName>
        <fullName evidence="1">Uncharacterized protein</fullName>
    </submittedName>
</protein>
<dbReference type="Proteomes" id="UP000503840">
    <property type="component" value="Unassembled WGS sequence"/>
</dbReference>